<dbReference type="EMBL" id="BFEA01000008">
    <property type="protein sequence ID" value="GBG59971.1"/>
    <property type="molecule type" value="Genomic_DNA"/>
</dbReference>
<dbReference type="Proteomes" id="UP000265515">
    <property type="component" value="Unassembled WGS sequence"/>
</dbReference>
<keyword evidence="3" id="KW-1185">Reference proteome</keyword>
<evidence type="ECO:0000256" key="1">
    <source>
        <dbReference type="SAM" id="MobiDB-lite"/>
    </source>
</evidence>
<proteinExistence type="predicted"/>
<evidence type="ECO:0000313" key="2">
    <source>
        <dbReference type="EMBL" id="GBG59971.1"/>
    </source>
</evidence>
<feature type="region of interest" description="Disordered" evidence="1">
    <location>
        <begin position="1"/>
        <end position="72"/>
    </location>
</feature>
<dbReference type="Gramene" id="GBG59971">
    <property type="protein sequence ID" value="GBG59971"/>
    <property type="gene ID" value="CBR_g302"/>
</dbReference>
<gene>
    <name evidence="2" type="ORF">CBR_g302</name>
</gene>
<sequence length="238" mass="26123">MVGPCGAREGGLPQSLREGGENQNVSSRHGRGGVGEDQRPEWMRLSLATRNGSGTLHGRQRQEDGSTAGAHVERDGRQMWAECMQALRQAGTDTITRGVQGLRVDEGNDAAAQEPLDFDDVDIDDDCNSDDLPEIRPLGRKVRNGGASAKKGSILRNWRNKKIDDDTGGSDGEAARNFWSVGDTITREGEKGSRSVFRRHGAQFQPHRDQGMELGGQAVHVAEDGRHEESRRLQEEMR</sequence>
<reference evidence="2 3" key="1">
    <citation type="journal article" date="2018" name="Cell">
        <title>The Chara Genome: Secondary Complexity and Implications for Plant Terrestrialization.</title>
        <authorList>
            <person name="Nishiyama T."/>
            <person name="Sakayama H."/>
            <person name="Vries J.D."/>
            <person name="Buschmann H."/>
            <person name="Saint-Marcoux D."/>
            <person name="Ullrich K.K."/>
            <person name="Haas F.B."/>
            <person name="Vanderstraeten L."/>
            <person name="Becker D."/>
            <person name="Lang D."/>
            <person name="Vosolsobe S."/>
            <person name="Rombauts S."/>
            <person name="Wilhelmsson P.K.I."/>
            <person name="Janitza P."/>
            <person name="Kern R."/>
            <person name="Heyl A."/>
            <person name="Rumpler F."/>
            <person name="Villalobos L.I.A.C."/>
            <person name="Clay J.M."/>
            <person name="Skokan R."/>
            <person name="Toyoda A."/>
            <person name="Suzuki Y."/>
            <person name="Kagoshima H."/>
            <person name="Schijlen E."/>
            <person name="Tajeshwar N."/>
            <person name="Catarino B."/>
            <person name="Hetherington A.J."/>
            <person name="Saltykova A."/>
            <person name="Bonnot C."/>
            <person name="Breuninger H."/>
            <person name="Symeonidi A."/>
            <person name="Radhakrishnan G.V."/>
            <person name="Van Nieuwerburgh F."/>
            <person name="Deforce D."/>
            <person name="Chang C."/>
            <person name="Karol K.G."/>
            <person name="Hedrich R."/>
            <person name="Ulvskov P."/>
            <person name="Glockner G."/>
            <person name="Delwiche C.F."/>
            <person name="Petrasek J."/>
            <person name="Van de Peer Y."/>
            <person name="Friml J."/>
            <person name="Beilby M."/>
            <person name="Dolan L."/>
            <person name="Kohara Y."/>
            <person name="Sugano S."/>
            <person name="Fujiyama A."/>
            <person name="Delaux P.-M."/>
            <person name="Quint M."/>
            <person name="TheiBen G."/>
            <person name="Hagemann M."/>
            <person name="Harholt J."/>
            <person name="Dunand C."/>
            <person name="Zachgo S."/>
            <person name="Langdale J."/>
            <person name="Maumus F."/>
            <person name="Straeten D.V.D."/>
            <person name="Gould S.B."/>
            <person name="Rensing S.A."/>
        </authorList>
    </citation>
    <scope>NUCLEOTIDE SEQUENCE [LARGE SCALE GENOMIC DNA]</scope>
    <source>
        <strain evidence="2 3">S276</strain>
    </source>
</reference>
<feature type="region of interest" description="Disordered" evidence="1">
    <location>
        <begin position="130"/>
        <end position="150"/>
    </location>
</feature>
<evidence type="ECO:0000313" key="3">
    <source>
        <dbReference type="Proteomes" id="UP000265515"/>
    </source>
</evidence>
<name>A0A388JQB5_CHABU</name>
<accession>A0A388JQB5</accession>
<protein>
    <submittedName>
        <fullName evidence="2">Uncharacterized protein</fullName>
    </submittedName>
</protein>
<feature type="region of interest" description="Disordered" evidence="1">
    <location>
        <begin position="189"/>
        <end position="213"/>
    </location>
</feature>
<organism evidence="2 3">
    <name type="scientific">Chara braunii</name>
    <name type="common">Braun's stonewort</name>
    <dbReference type="NCBI Taxonomy" id="69332"/>
    <lineage>
        <taxon>Eukaryota</taxon>
        <taxon>Viridiplantae</taxon>
        <taxon>Streptophyta</taxon>
        <taxon>Charophyceae</taxon>
        <taxon>Charales</taxon>
        <taxon>Characeae</taxon>
        <taxon>Chara</taxon>
    </lineage>
</organism>
<dbReference type="AlphaFoldDB" id="A0A388JQB5"/>
<comment type="caution">
    <text evidence="2">The sequence shown here is derived from an EMBL/GenBank/DDBJ whole genome shotgun (WGS) entry which is preliminary data.</text>
</comment>